<proteinExistence type="predicted"/>
<accession>A0A077YZJ9</accession>
<feature type="chain" id="PRO_5001728262" evidence="1">
    <location>
        <begin position="18"/>
        <end position="218"/>
    </location>
</feature>
<organism evidence="2 3">
    <name type="scientific">Trichuris trichiura</name>
    <name type="common">Whipworm</name>
    <name type="synonym">Trichocephalus trichiurus</name>
    <dbReference type="NCBI Taxonomy" id="36087"/>
    <lineage>
        <taxon>Eukaryota</taxon>
        <taxon>Metazoa</taxon>
        <taxon>Ecdysozoa</taxon>
        <taxon>Nematoda</taxon>
        <taxon>Enoplea</taxon>
        <taxon>Dorylaimia</taxon>
        <taxon>Trichinellida</taxon>
        <taxon>Trichuridae</taxon>
        <taxon>Trichuris</taxon>
    </lineage>
</organism>
<dbReference type="Proteomes" id="UP000030665">
    <property type="component" value="Unassembled WGS sequence"/>
</dbReference>
<feature type="signal peptide" evidence="1">
    <location>
        <begin position="1"/>
        <end position="17"/>
    </location>
</feature>
<dbReference type="OrthoDB" id="5856944at2759"/>
<evidence type="ECO:0000256" key="1">
    <source>
        <dbReference type="SAM" id="SignalP"/>
    </source>
</evidence>
<keyword evidence="1" id="KW-0732">Signal</keyword>
<reference evidence="2" key="2">
    <citation type="submission" date="2014-03" db="EMBL/GenBank/DDBJ databases">
        <title>The whipworm genome and dual-species transcriptomics of an intimate host-pathogen interaction.</title>
        <authorList>
            <person name="Foth B.J."/>
            <person name="Tsai I.J."/>
            <person name="Reid A.J."/>
            <person name="Bancroft A.J."/>
            <person name="Nichol S."/>
            <person name="Tracey A."/>
            <person name="Holroyd N."/>
            <person name="Cotton J.A."/>
            <person name="Stanley E.J."/>
            <person name="Zarowiecki M."/>
            <person name="Liu J.Z."/>
            <person name="Huckvale T."/>
            <person name="Cooper P.J."/>
            <person name="Grencis R.K."/>
            <person name="Berriman M."/>
        </authorList>
    </citation>
    <scope>NUCLEOTIDE SEQUENCE [LARGE SCALE GENOMIC DNA]</scope>
</reference>
<evidence type="ECO:0000313" key="3">
    <source>
        <dbReference type="Proteomes" id="UP000030665"/>
    </source>
</evidence>
<name>A0A077YZJ9_TRITR</name>
<evidence type="ECO:0000313" key="2">
    <source>
        <dbReference type="EMBL" id="CDW53174.1"/>
    </source>
</evidence>
<keyword evidence="3" id="KW-1185">Reference proteome</keyword>
<protein>
    <submittedName>
        <fullName evidence="2">Uncharacterized protein</fullName>
    </submittedName>
</protein>
<dbReference type="PANTHER" id="PTHR35573:SF2">
    <property type="entry name" value="MD-2-RELATED LIPID-RECOGNITION DOMAIN-CONTAINING PROTEIN"/>
    <property type="match status" value="1"/>
</dbReference>
<dbReference type="AlphaFoldDB" id="A0A077YZJ9"/>
<sequence length="218" mass="24992">MLLRILVALLCKSLVQSLMDAPWMVKEGCDGPKGTEKHFLFRECNRDKLHSLNFTNVVILNDRDEVKYPIEIKRLMKLKLTAINKGCTLKSLLSSTYIAAYTKLFWFPCGWGYVPAFTLLSKRKVTCKNCPIKFGKSEVELHFNFSAQDPVVRYLPSHMPNHNVYALDITLYDAAKPAREVGCLRIEARVNTTTGRIDPEFQKEVDRLKLIHSKKVKS</sequence>
<dbReference type="EMBL" id="HG805843">
    <property type="protein sequence ID" value="CDW53174.1"/>
    <property type="molecule type" value="Genomic_DNA"/>
</dbReference>
<gene>
    <name evidence="2" type="ORF">TTRE_0000143701</name>
</gene>
<reference evidence="2" key="1">
    <citation type="submission" date="2014-01" db="EMBL/GenBank/DDBJ databases">
        <authorList>
            <person name="Aslett M."/>
        </authorList>
    </citation>
    <scope>NUCLEOTIDE SEQUENCE</scope>
</reference>
<dbReference type="PANTHER" id="PTHR35573">
    <property type="entry name" value="PROTEIN CBG22129"/>
    <property type="match status" value="1"/>
</dbReference>